<proteinExistence type="predicted"/>
<dbReference type="OrthoDB" id="8993954at2"/>
<protein>
    <submittedName>
        <fullName evidence="3">Siderophore-iron reductase FhuF</fullName>
    </submittedName>
</protein>
<sequence length="248" mass="28250">MIPALAPLFIADFEHYRDVLVLPDDPRVGVPLRTFLGGDYLNDVLTRFGTAYPESDPRGLASIWSKYYFVKLIPPVVAASLILDQRLPLHLDHLQLILDDDCLPVAFKLPDAGQQWTPGPADAFERFDELLEHHLRPFIDALARHVRLSPKVLWSNAGNYFEWLLGVLANAIPHADVSHGHQLLNARHLPNGRRNPLYQPVRYLKIDGQSEPKRQRRVCCIRYRVTALELCDNCPLSKSKPPVKIHPR</sequence>
<reference evidence="3 4" key="1">
    <citation type="submission" date="2016-08" db="EMBL/GenBank/DDBJ databases">
        <title>Whole genome sequence of Pseudomonas graminis strain UASWS1507, a potential biological control agent for agriculture.</title>
        <authorList>
            <person name="Crovadore J."/>
            <person name="Calmin G."/>
            <person name="Chablais R."/>
            <person name="Cochard B."/>
            <person name="Lefort F."/>
        </authorList>
    </citation>
    <scope>NUCLEOTIDE SEQUENCE [LARGE SCALE GENOMIC DNA]</scope>
    <source>
        <strain evidence="3 4">UASWS1507</strain>
    </source>
</reference>
<dbReference type="InterPro" id="IPR024726">
    <property type="entry name" value="FhuF_C"/>
</dbReference>
<accession>A0A1C2EGA8</accession>
<comment type="caution">
    <text evidence="3">The sequence shown here is derived from an EMBL/GenBank/DDBJ whole genome shotgun (WGS) entry which is preliminary data.</text>
</comment>
<dbReference type="GO" id="GO:0003824">
    <property type="term" value="F:catalytic activity"/>
    <property type="evidence" value="ECO:0007669"/>
    <property type="project" value="UniProtKB-ARBA"/>
</dbReference>
<dbReference type="Proteomes" id="UP000095143">
    <property type="component" value="Unassembled WGS sequence"/>
</dbReference>
<dbReference type="PRINTS" id="PR01714">
    <property type="entry name" value="2FE2SRDCTASE"/>
</dbReference>
<evidence type="ECO:0000313" key="4">
    <source>
        <dbReference type="Proteomes" id="UP000095143"/>
    </source>
</evidence>
<dbReference type="InterPro" id="IPR022770">
    <property type="entry name" value="IucA/IucC-like_C"/>
</dbReference>
<feature type="domain" description="Ferric siderophore reductase C-terminal" evidence="2">
    <location>
        <begin position="216"/>
        <end position="236"/>
    </location>
</feature>
<feature type="domain" description="Aerobactin siderophore biosynthesis IucA/IucC-like C-terminal" evidence="1">
    <location>
        <begin position="62"/>
        <end position="207"/>
    </location>
</feature>
<dbReference type="RefSeq" id="WP_065986088.1">
    <property type="nucleotide sequence ID" value="NZ_MDEN01000042.1"/>
</dbReference>
<gene>
    <name evidence="3" type="ORF">BBI10_00615</name>
</gene>
<name>A0A1C2EGA8_9PSED</name>
<evidence type="ECO:0000259" key="1">
    <source>
        <dbReference type="Pfam" id="PF06276"/>
    </source>
</evidence>
<evidence type="ECO:0000259" key="2">
    <source>
        <dbReference type="Pfam" id="PF11575"/>
    </source>
</evidence>
<dbReference type="NCBIfam" id="TIGR03951">
    <property type="entry name" value="Fe_III_red_FhuF"/>
    <property type="match status" value="1"/>
</dbReference>
<evidence type="ECO:0000313" key="3">
    <source>
        <dbReference type="EMBL" id="OCX25831.1"/>
    </source>
</evidence>
<dbReference type="InterPro" id="IPR008090">
    <property type="entry name" value="Fe_iron_reduct"/>
</dbReference>
<dbReference type="Pfam" id="PF06276">
    <property type="entry name" value="FhuF"/>
    <property type="match status" value="1"/>
</dbReference>
<dbReference type="Pfam" id="PF11575">
    <property type="entry name" value="FhuF_C"/>
    <property type="match status" value="1"/>
</dbReference>
<dbReference type="AlphaFoldDB" id="A0A1C2EGA8"/>
<dbReference type="EMBL" id="MDEN01000042">
    <property type="protein sequence ID" value="OCX25831.1"/>
    <property type="molecule type" value="Genomic_DNA"/>
</dbReference>
<organism evidence="3 4">
    <name type="scientific">Pseudomonas graminis</name>
    <dbReference type="NCBI Taxonomy" id="158627"/>
    <lineage>
        <taxon>Bacteria</taxon>
        <taxon>Pseudomonadati</taxon>
        <taxon>Pseudomonadota</taxon>
        <taxon>Gammaproteobacteria</taxon>
        <taxon>Pseudomonadales</taxon>
        <taxon>Pseudomonadaceae</taxon>
        <taxon>Pseudomonas</taxon>
    </lineage>
</organism>